<dbReference type="Pfam" id="PF24764">
    <property type="entry name" value="rva_4"/>
    <property type="match status" value="1"/>
</dbReference>
<name>A0A6A5EPX0_PERFL</name>
<accession>A0A6A5EPX0</accession>
<dbReference type="PANTHER" id="PTHR46791">
    <property type="entry name" value="EXPRESSED PROTEIN"/>
    <property type="match status" value="1"/>
</dbReference>
<dbReference type="PANTHER" id="PTHR46791:SF11">
    <property type="entry name" value="INTEGRASE CATALYTIC DOMAIN-CONTAINING PROTEIN"/>
    <property type="match status" value="1"/>
</dbReference>
<dbReference type="Proteomes" id="UP000465112">
    <property type="component" value="Chromosome 14"/>
</dbReference>
<reference evidence="2 3" key="1">
    <citation type="submission" date="2019-06" db="EMBL/GenBank/DDBJ databases">
        <title>A chromosome-scale genome assembly of the European perch, Perca fluviatilis.</title>
        <authorList>
            <person name="Roques C."/>
            <person name="Zahm M."/>
            <person name="Cabau C."/>
            <person name="Klopp C."/>
            <person name="Bouchez O."/>
            <person name="Donnadieu C."/>
            <person name="Kuhl H."/>
            <person name="Gislard M."/>
            <person name="Guendouz S."/>
            <person name="Journot L."/>
            <person name="Haffray P."/>
            <person name="Bestin A."/>
            <person name="Morvezen R."/>
            <person name="Feron R."/>
            <person name="Wen M."/>
            <person name="Jouanno E."/>
            <person name="Herpin A."/>
            <person name="Schartl M."/>
            <person name="Postlethwait J."/>
            <person name="Schaerlinger B."/>
            <person name="Chardard D."/>
            <person name="Lecocq T."/>
            <person name="Poncet C."/>
            <person name="Jaffrelo L."/>
            <person name="Lampietro C."/>
            <person name="Guiguen Y."/>
        </authorList>
    </citation>
    <scope>NUCLEOTIDE SEQUENCE [LARGE SCALE GENOMIC DNA]</scope>
    <source>
        <tissue evidence="2">Blood</tissue>
    </source>
</reference>
<organism evidence="2 3">
    <name type="scientific">Perca fluviatilis</name>
    <name type="common">European perch</name>
    <dbReference type="NCBI Taxonomy" id="8168"/>
    <lineage>
        <taxon>Eukaryota</taxon>
        <taxon>Metazoa</taxon>
        <taxon>Chordata</taxon>
        <taxon>Craniata</taxon>
        <taxon>Vertebrata</taxon>
        <taxon>Euteleostomi</taxon>
        <taxon>Actinopterygii</taxon>
        <taxon>Neopterygii</taxon>
        <taxon>Teleostei</taxon>
        <taxon>Neoteleostei</taxon>
        <taxon>Acanthomorphata</taxon>
        <taxon>Eupercaria</taxon>
        <taxon>Perciformes</taxon>
        <taxon>Percoidei</taxon>
        <taxon>Percidae</taxon>
        <taxon>Percinae</taxon>
        <taxon>Perca</taxon>
    </lineage>
</organism>
<evidence type="ECO:0000259" key="1">
    <source>
        <dbReference type="Pfam" id="PF24764"/>
    </source>
</evidence>
<gene>
    <name evidence="2" type="ORF">PFLUV_G00171310</name>
</gene>
<evidence type="ECO:0000313" key="2">
    <source>
        <dbReference type="EMBL" id="KAF1381128.1"/>
    </source>
</evidence>
<dbReference type="AlphaFoldDB" id="A0A6A5EPX0"/>
<evidence type="ECO:0000313" key="3">
    <source>
        <dbReference type="Proteomes" id="UP000465112"/>
    </source>
</evidence>
<proteinExistence type="predicted"/>
<protein>
    <recommendedName>
        <fullName evidence="1">Integrase core domain-containing protein</fullName>
    </recommendedName>
</protein>
<keyword evidence="3" id="KW-1185">Reference proteome</keyword>
<dbReference type="InterPro" id="IPR058913">
    <property type="entry name" value="Integrase_dom_put"/>
</dbReference>
<feature type="domain" description="Integrase core" evidence="1">
    <location>
        <begin position="9"/>
        <end position="172"/>
    </location>
</feature>
<sequence>MYCMYFLFLRFNIVIFGGIDGFSRTVCILYLEAAANNKASTALSFFLVGVHKHGWPSRVRGDQGVENVDIARCMFSVRGTAGKSVHNQRIERLWRDVWSAVSCNYYEVLHTMEEERLIDLSDKMHIFCLHYVFLPRLKADLKYFMGSWNKHPIRTEGNFSPEQLWHIGMLQTPVAEPEVETLEHLFQDHGYNPDPEEGVVVTEIPSPLSDHNLGVLQGIDLK</sequence>
<dbReference type="EMBL" id="VHII01000014">
    <property type="protein sequence ID" value="KAF1381128.1"/>
    <property type="molecule type" value="Genomic_DNA"/>
</dbReference>
<comment type="caution">
    <text evidence="2">The sequence shown here is derived from an EMBL/GenBank/DDBJ whole genome shotgun (WGS) entry which is preliminary data.</text>
</comment>